<sequence>MHRPVPEAEKLKRRGVLAGSGMRIRRAEMERTLICTTARRLKFSVSAALNKTAVLSLEPLSASQRHTHRLARALARTRM</sequence>
<dbReference type="AlphaFoldDB" id="A0ABD0LGE4"/>
<comment type="caution">
    <text evidence="1">The sequence shown here is derived from an EMBL/GenBank/DDBJ whole genome shotgun (WGS) entry which is preliminary data.</text>
</comment>
<evidence type="ECO:0000313" key="1">
    <source>
        <dbReference type="EMBL" id="KAK7498397.1"/>
    </source>
</evidence>
<name>A0ABD0LGE4_9CAEN</name>
<proteinExistence type="predicted"/>
<gene>
    <name evidence="1" type="ORF">BaRGS_00010351</name>
</gene>
<keyword evidence="2" id="KW-1185">Reference proteome</keyword>
<reference evidence="1 2" key="1">
    <citation type="journal article" date="2023" name="Sci. Data">
        <title>Genome assembly of the Korean intertidal mud-creeper Batillaria attramentaria.</title>
        <authorList>
            <person name="Patra A.K."/>
            <person name="Ho P.T."/>
            <person name="Jun S."/>
            <person name="Lee S.J."/>
            <person name="Kim Y."/>
            <person name="Won Y.J."/>
        </authorList>
    </citation>
    <scope>NUCLEOTIDE SEQUENCE [LARGE SCALE GENOMIC DNA]</scope>
    <source>
        <strain evidence="1">Wonlab-2016</strain>
    </source>
</reference>
<dbReference type="EMBL" id="JACVVK020000051">
    <property type="protein sequence ID" value="KAK7498397.1"/>
    <property type="molecule type" value="Genomic_DNA"/>
</dbReference>
<evidence type="ECO:0000313" key="2">
    <source>
        <dbReference type="Proteomes" id="UP001519460"/>
    </source>
</evidence>
<organism evidence="1 2">
    <name type="scientific">Batillaria attramentaria</name>
    <dbReference type="NCBI Taxonomy" id="370345"/>
    <lineage>
        <taxon>Eukaryota</taxon>
        <taxon>Metazoa</taxon>
        <taxon>Spiralia</taxon>
        <taxon>Lophotrochozoa</taxon>
        <taxon>Mollusca</taxon>
        <taxon>Gastropoda</taxon>
        <taxon>Caenogastropoda</taxon>
        <taxon>Sorbeoconcha</taxon>
        <taxon>Cerithioidea</taxon>
        <taxon>Batillariidae</taxon>
        <taxon>Batillaria</taxon>
    </lineage>
</organism>
<protein>
    <submittedName>
        <fullName evidence="1">Uncharacterized protein</fullName>
    </submittedName>
</protein>
<accession>A0ABD0LGE4</accession>
<dbReference type="Proteomes" id="UP001519460">
    <property type="component" value="Unassembled WGS sequence"/>
</dbReference>